<dbReference type="InterPro" id="IPR006638">
    <property type="entry name" value="Elp3/MiaA/NifB-like_rSAM"/>
</dbReference>
<dbReference type="InterPro" id="IPR010723">
    <property type="entry name" value="HemN_C"/>
</dbReference>
<dbReference type="InterPro" id="IPR034505">
    <property type="entry name" value="Coproporphyrinogen-III_oxidase"/>
</dbReference>
<dbReference type="CDD" id="cd01335">
    <property type="entry name" value="Radical_SAM"/>
    <property type="match status" value="1"/>
</dbReference>
<dbReference type="SFLD" id="SFLDG01065">
    <property type="entry name" value="anaerobic_coproporphyrinogen-I"/>
    <property type="match status" value="1"/>
</dbReference>
<gene>
    <name evidence="4" type="ORF">B7G68_20480</name>
</gene>
<dbReference type="SFLD" id="SFLDS00029">
    <property type="entry name" value="Radical_SAM"/>
    <property type="match status" value="1"/>
</dbReference>
<name>A0ABN5IZ18_9CAUL</name>
<evidence type="ECO:0000256" key="1">
    <source>
        <dbReference type="ARBA" id="ARBA00006100"/>
    </source>
</evidence>
<protein>
    <recommendedName>
        <fullName evidence="2">Heme chaperone HemW</fullName>
    </recommendedName>
</protein>
<comment type="function">
    <text evidence="2">Probably acts as a heme chaperone, transferring heme to an unknown acceptor. Binds one molecule of heme per monomer, possibly covalently. Binds 1 [4Fe-4S] cluster. The cluster is coordinated with 3 cysteines and an exchangeable S-adenosyl-L-methionine.</text>
</comment>
<reference evidence="4 5" key="1">
    <citation type="journal article" date="2015" name="Biotechnol. Bioeng.">
        <title>Genome sequence and phenotypic characterization of Caulobacter segnis.</title>
        <authorList>
            <person name="Patel S."/>
            <person name="Fletcher B."/>
            <person name="Scott D.C."/>
            <person name="Ely B."/>
        </authorList>
    </citation>
    <scope>NUCLEOTIDE SEQUENCE [LARGE SCALE GENOMIC DNA]</scope>
    <source>
        <strain evidence="4 5">TK0059</strain>
    </source>
</reference>
<keyword evidence="5" id="KW-1185">Reference proteome</keyword>
<dbReference type="Pfam" id="PF04055">
    <property type="entry name" value="Radical_SAM"/>
    <property type="match status" value="1"/>
</dbReference>
<dbReference type="SFLD" id="SFLDF00288">
    <property type="entry name" value="HemN-like__clustered_with_nucl"/>
    <property type="match status" value="1"/>
</dbReference>
<keyword evidence="2" id="KW-0963">Cytoplasm</keyword>
<keyword evidence="2" id="KW-0143">Chaperone</keyword>
<evidence type="ECO:0000313" key="4">
    <source>
        <dbReference type="EMBL" id="AVQ04012.1"/>
    </source>
</evidence>
<dbReference type="EMBL" id="CP027850">
    <property type="protein sequence ID" value="AVQ04012.1"/>
    <property type="molecule type" value="Genomic_DNA"/>
</dbReference>
<comment type="similarity">
    <text evidence="1">Belongs to the anaerobic coproporphyrinogen-III oxidase family. HemW subfamily.</text>
</comment>
<dbReference type="Proteomes" id="UP000240527">
    <property type="component" value="Chromosome"/>
</dbReference>
<dbReference type="PANTHER" id="PTHR13932">
    <property type="entry name" value="COPROPORPHYRINIGEN III OXIDASE"/>
    <property type="match status" value="1"/>
</dbReference>
<comment type="subcellular location">
    <subcellularLocation>
        <location evidence="2">Cytoplasm</location>
    </subcellularLocation>
</comment>
<dbReference type="SMART" id="SM00729">
    <property type="entry name" value="Elp3"/>
    <property type="match status" value="1"/>
</dbReference>
<keyword evidence="2" id="KW-0411">Iron-sulfur</keyword>
<dbReference type="RefSeq" id="WP_106907256.1">
    <property type="nucleotide sequence ID" value="NZ_CP027850.1"/>
</dbReference>
<keyword evidence="2" id="KW-0408">Iron</keyword>
<dbReference type="NCBIfam" id="TIGR00539">
    <property type="entry name" value="hemN_rel"/>
    <property type="match status" value="1"/>
</dbReference>
<keyword evidence="2" id="KW-0479">Metal-binding</keyword>
<keyword evidence="2" id="KW-0004">4Fe-4S</keyword>
<dbReference type="Pfam" id="PF06969">
    <property type="entry name" value="HemN_C"/>
    <property type="match status" value="1"/>
</dbReference>
<feature type="domain" description="Radical SAM core" evidence="3">
    <location>
        <begin position="1"/>
        <end position="238"/>
    </location>
</feature>
<evidence type="ECO:0000259" key="3">
    <source>
        <dbReference type="PROSITE" id="PS51918"/>
    </source>
</evidence>
<dbReference type="InterPro" id="IPR004559">
    <property type="entry name" value="HemW-like"/>
</dbReference>
<dbReference type="Gene3D" id="3.30.750.200">
    <property type="match status" value="1"/>
</dbReference>
<sequence>MSDPAPLGVYVHWPYCARICPYCDFNVVRDRGRTVEQAALADAIVMDLEGQRALTGERRLLSIFFGGGTPSLMDPAQVARVIETAKRLWSPANDLEISLEANPTDAESDRFAALGNAGVQRLSLGVQALDDDALKTLGRNHDAGAARRAMAAARRAFPRLSIDLIYARPGQTDAAWRAELAEALAEGPEHVSPYQLTIEAGTAFDRAVGRGTLRVPNEDLAATLFETTQEILEAAGFDAYEVSNHARGEAARSRHNLVYWQGVDYVGVGPGAHGRLALAEGRTATTAHRAIGEYVAAVQTIGLGFTREILTPEEAAEERLVLGLRIDAGVAFAEMTPLGLSPDAPKVRDLVEAGLLVDDPNRLRATRAGRLVLDRLTGVLAT</sequence>
<dbReference type="SUPFAM" id="SSF102114">
    <property type="entry name" value="Radical SAM enzymes"/>
    <property type="match status" value="1"/>
</dbReference>
<dbReference type="PROSITE" id="PS51918">
    <property type="entry name" value="RADICAL_SAM"/>
    <property type="match status" value="1"/>
</dbReference>
<dbReference type="PANTHER" id="PTHR13932:SF5">
    <property type="entry name" value="RADICAL S-ADENOSYL METHIONINE DOMAIN-CONTAINING PROTEIN 1, MITOCHONDRIAL"/>
    <property type="match status" value="1"/>
</dbReference>
<keyword evidence="2" id="KW-0349">Heme</keyword>
<dbReference type="InterPro" id="IPR058240">
    <property type="entry name" value="rSAM_sf"/>
</dbReference>
<proteinExistence type="inferred from homology"/>
<accession>A0ABN5IZ18</accession>
<evidence type="ECO:0000313" key="5">
    <source>
        <dbReference type="Proteomes" id="UP000240527"/>
    </source>
</evidence>
<dbReference type="SFLD" id="SFLDF00562">
    <property type="entry name" value="HemN-like__clustered_with_heat"/>
    <property type="match status" value="1"/>
</dbReference>
<keyword evidence="2" id="KW-0949">S-adenosyl-L-methionine</keyword>
<dbReference type="InterPro" id="IPR007197">
    <property type="entry name" value="rSAM"/>
</dbReference>
<evidence type="ECO:0000256" key="2">
    <source>
        <dbReference type="RuleBase" id="RU364116"/>
    </source>
</evidence>
<organism evidence="4 5">
    <name type="scientific">Caulobacter segnis</name>
    <dbReference type="NCBI Taxonomy" id="88688"/>
    <lineage>
        <taxon>Bacteria</taxon>
        <taxon>Pseudomonadati</taxon>
        <taxon>Pseudomonadota</taxon>
        <taxon>Alphaproteobacteria</taxon>
        <taxon>Caulobacterales</taxon>
        <taxon>Caulobacteraceae</taxon>
        <taxon>Caulobacter</taxon>
    </lineage>
</organism>